<evidence type="ECO:0000313" key="2">
    <source>
        <dbReference type="EMBL" id="AJA07217.1"/>
    </source>
</evidence>
<feature type="domain" description="Microcin J25-processing protein McjB C-terminal" evidence="1">
    <location>
        <begin position="126"/>
        <end position="221"/>
    </location>
</feature>
<dbReference type="MEROPS" id="C96.001"/>
<dbReference type="InterPro" id="IPR032708">
    <property type="entry name" value="McjB_C"/>
</dbReference>
<evidence type="ECO:0000313" key="3">
    <source>
        <dbReference type="Proteomes" id="UP000030907"/>
    </source>
</evidence>
<dbReference type="AlphaFoldDB" id="A0A0A7PH25"/>
<dbReference type="OrthoDB" id="119963at2"/>
<gene>
    <name evidence="2" type="ORF">SKP52_01380</name>
</gene>
<sequence>MQYQMRKDLYHCVAGQEVIFLDLFKDRYLALPRCSTQAFRRLVAGNGNAFDGDKDALAPLVNAGYLLAGSSDFQDSYRPATEIPTGDISFGKRQPFRIRQFLVALYWELLTSAMLKFTPLASVVARYRNTRRNCTKDGEIATSKVHQWASAFDSTALILGRADRCLVRSLAMFNVLRRSGVAAEFIIGVRSDPFSAHAWVQREGVVLNDTIEQITNYTPILVIT</sequence>
<dbReference type="Pfam" id="PF13471">
    <property type="entry name" value="Transglut_core3"/>
    <property type="match status" value="1"/>
</dbReference>
<reference evidence="2 3" key="1">
    <citation type="journal article" date="2015" name="Int. J. Syst. Evol. Microbiol.">
        <title>Description of Sphingopyxis fribergensis sp. nov. - a soil bacterium with the ability to degrade styrene and phenylacetic acid.</title>
        <authorList>
            <person name="Oelschlagel M."/>
            <person name="Ruckert C."/>
            <person name="Kalinowski J."/>
            <person name="Schmidt G."/>
            <person name="Schlomann M."/>
            <person name="Tischler D."/>
        </authorList>
    </citation>
    <scope>NUCLEOTIDE SEQUENCE [LARGE SCALE GENOMIC DNA]</scope>
    <source>
        <strain evidence="2 3">Kp5.2</strain>
    </source>
</reference>
<evidence type="ECO:0000259" key="1">
    <source>
        <dbReference type="Pfam" id="PF13471"/>
    </source>
</evidence>
<dbReference type="STRING" id="1515612.SKP52_01380"/>
<dbReference type="NCBIfam" id="NF033537">
    <property type="entry name" value="lasso_biosyn_B2"/>
    <property type="match status" value="1"/>
</dbReference>
<dbReference type="Proteomes" id="UP000030907">
    <property type="component" value="Chromosome"/>
</dbReference>
<organism evidence="2 3">
    <name type="scientific">Sphingopyxis fribergensis</name>
    <dbReference type="NCBI Taxonomy" id="1515612"/>
    <lineage>
        <taxon>Bacteria</taxon>
        <taxon>Pseudomonadati</taxon>
        <taxon>Pseudomonadota</taxon>
        <taxon>Alphaproteobacteria</taxon>
        <taxon>Sphingomonadales</taxon>
        <taxon>Sphingomonadaceae</taxon>
        <taxon>Sphingopyxis</taxon>
    </lineage>
</organism>
<keyword evidence="3" id="KW-1185">Reference proteome</keyword>
<dbReference type="RefSeq" id="WP_148308978.1">
    <property type="nucleotide sequence ID" value="NZ_CP009122.1"/>
</dbReference>
<accession>A0A0A7PH25</accession>
<dbReference type="InterPro" id="IPR053521">
    <property type="entry name" value="McjB-like"/>
</dbReference>
<name>A0A0A7PH25_9SPHN</name>
<dbReference type="KEGG" id="sphk:SKP52_01380"/>
<proteinExistence type="predicted"/>
<dbReference type="EMBL" id="CP009122">
    <property type="protein sequence ID" value="AJA07217.1"/>
    <property type="molecule type" value="Genomic_DNA"/>
</dbReference>
<dbReference type="HOGENOM" id="CLU_085623_0_0_5"/>
<protein>
    <recommendedName>
        <fullName evidence="1">Microcin J25-processing protein McjB C-terminal domain-containing protein</fullName>
    </recommendedName>
</protein>